<evidence type="ECO:0000256" key="3">
    <source>
        <dbReference type="ARBA" id="ARBA00044493"/>
    </source>
</evidence>
<organism evidence="6 7">
    <name type="scientific">Ambispora leptoticha</name>
    <dbReference type="NCBI Taxonomy" id="144679"/>
    <lineage>
        <taxon>Eukaryota</taxon>
        <taxon>Fungi</taxon>
        <taxon>Fungi incertae sedis</taxon>
        <taxon>Mucoromycota</taxon>
        <taxon>Glomeromycotina</taxon>
        <taxon>Glomeromycetes</taxon>
        <taxon>Archaeosporales</taxon>
        <taxon>Ambisporaceae</taxon>
        <taxon>Ambispora</taxon>
    </lineage>
</organism>
<dbReference type="AlphaFoldDB" id="A0A9N9CDK2"/>
<dbReference type="Proteomes" id="UP000789508">
    <property type="component" value="Unassembled WGS sequence"/>
</dbReference>
<comment type="similarity">
    <text evidence="1">Belongs to the CCM1 family.</text>
</comment>
<dbReference type="OrthoDB" id="185373at2759"/>
<keyword evidence="2" id="KW-0677">Repeat</keyword>
<feature type="repeat" description="PPR" evidence="5">
    <location>
        <begin position="196"/>
        <end position="233"/>
    </location>
</feature>
<comment type="subunit">
    <text evidence="4">Binds to mitochondrial small subunit 15S rRNA.</text>
</comment>
<evidence type="ECO:0000256" key="1">
    <source>
        <dbReference type="ARBA" id="ARBA00006192"/>
    </source>
</evidence>
<protein>
    <submittedName>
        <fullName evidence="6">9549_t:CDS:1</fullName>
    </submittedName>
</protein>
<reference evidence="6" key="1">
    <citation type="submission" date="2021-06" db="EMBL/GenBank/DDBJ databases">
        <authorList>
            <person name="Kallberg Y."/>
            <person name="Tangrot J."/>
            <person name="Rosling A."/>
        </authorList>
    </citation>
    <scope>NUCLEOTIDE SEQUENCE</scope>
    <source>
        <strain evidence="6">FL130A</strain>
    </source>
</reference>
<dbReference type="InterPro" id="IPR011990">
    <property type="entry name" value="TPR-like_helical_dom_sf"/>
</dbReference>
<gene>
    <name evidence="6" type="ORF">ALEPTO_LOCUS8085</name>
</gene>
<evidence type="ECO:0000256" key="2">
    <source>
        <dbReference type="ARBA" id="ARBA00022737"/>
    </source>
</evidence>
<proteinExistence type="inferred from homology"/>
<evidence type="ECO:0000256" key="5">
    <source>
        <dbReference type="PROSITE-ProRule" id="PRU00708"/>
    </source>
</evidence>
<evidence type="ECO:0000313" key="7">
    <source>
        <dbReference type="Proteomes" id="UP000789508"/>
    </source>
</evidence>
<sequence>MWVWLNQVRRLSNKELLLRTIIKKNHHANPFIQIVSKSVHRQQHFSFSTTISSQSKSERVAHKSVKTKAIIAPSETHINTARLLREAIAEGNANLAWQIYISDKTPDKGLLYVDYRNFAWLLKRNGESQNEETTLTERIEHIEILIQDMLQSGVKYDIEIYNALLTACQKVQDVEKLEQVWKKISKLKTKGIINPDSTTYCTLINTYAKQTTTGGYDKIKKLHEEIVNQGCKLDSQIFASLINAFSDFGNLEAADDALLQAEKLATFNAILKGYMRNNYPESAMEFLQNEMLEKWNCSLDIVTINIMIAGNFHAAIIAKARENEKDSEAYMEKARDWYLLMLSQEIQPSVVTFNTLIQGFGKLGKMDEMKKSVVEMQRFRIMPSLTTFRNLAHVYGLQKDFEGVQLVWNDMLKFGLEPDHKVVATFMRAAKACDENEWAAEILKKNMHIWEVKTSKQSNNVLINPPTI</sequence>
<evidence type="ECO:0000313" key="6">
    <source>
        <dbReference type="EMBL" id="CAG8599714.1"/>
    </source>
</evidence>
<dbReference type="InterPro" id="IPR002885">
    <property type="entry name" value="PPR_rpt"/>
</dbReference>
<dbReference type="PANTHER" id="PTHR47447">
    <property type="entry name" value="OS03G0856100 PROTEIN"/>
    <property type="match status" value="1"/>
</dbReference>
<dbReference type="EMBL" id="CAJVPS010004132">
    <property type="protein sequence ID" value="CAG8599714.1"/>
    <property type="molecule type" value="Genomic_DNA"/>
</dbReference>
<dbReference type="Pfam" id="PF13812">
    <property type="entry name" value="PPR_3"/>
    <property type="match status" value="1"/>
</dbReference>
<evidence type="ECO:0000256" key="4">
    <source>
        <dbReference type="ARBA" id="ARBA00044511"/>
    </source>
</evidence>
<dbReference type="Gene3D" id="1.25.40.10">
    <property type="entry name" value="Tetratricopeptide repeat domain"/>
    <property type="match status" value="3"/>
</dbReference>
<dbReference type="PANTHER" id="PTHR47447:SF17">
    <property type="entry name" value="OS12G0638900 PROTEIN"/>
    <property type="match status" value="1"/>
</dbReference>
<name>A0A9N9CDK2_9GLOM</name>
<comment type="caution">
    <text evidence="6">The sequence shown here is derived from an EMBL/GenBank/DDBJ whole genome shotgun (WGS) entry which is preliminary data.</text>
</comment>
<accession>A0A9N9CDK2</accession>
<dbReference type="NCBIfam" id="TIGR00756">
    <property type="entry name" value="PPR"/>
    <property type="match status" value="2"/>
</dbReference>
<keyword evidence="7" id="KW-1185">Reference proteome</keyword>
<dbReference type="Pfam" id="PF13041">
    <property type="entry name" value="PPR_2"/>
    <property type="match status" value="2"/>
</dbReference>
<feature type="repeat" description="PPR" evidence="5">
    <location>
        <begin position="349"/>
        <end position="383"/>
    </location>
</feature>
<dbReference type="PROSITE" id="PS51375">
    <property type="entry name" value="PPR"/>
    <property type="match status" value="2"/>
</dbReference>
<comment type="function">
    <text evidence="3">Regulates mitochondrial small subunit maturation by controlling 15S rRNA 5'-end processing. Localizes to the 5' precursor of the 15S rRNA in a position that is subsequently occupied by mS47 in the mature yeast mtSSU. Uses structure and sequence-specific RNA recognition, binding to a single-stranded region of the precursor and specifically recognizing bases -6 to -1. The exchange of Ccm1 for mS47 is coupled to the irreversible removal of precursor rRNA that is accompanied by conformational changes of the mitoribosomal proteins uS5m and mS26. These conformational changes signal completion of 5'-end rRNA processing through protection of the mature 5'-end of the 15S rRNA and stabilization of mS47. The removal of the 5' precursor together with the dissociation of Ccm1 may be catalyzed by the 5'-3' exoribonuclease Pet127. Involved in the specific removal of group I introns in mitochondrial encoded transcripts.</text>
</comment>